<evidence type="ECO:0000313" key="2">
    <source>
        <dbReference type="Proteomes" id="UP000006546"/>
    </source>
</evidence>
<dbReference type="OrthoDB" id="350733at2"/>
<dbReference type="NCBIfam" id="NF045581">
    <property type="entry name" value="PG0541_fam"/>
    <property type="match status" value="1"/>
</dbReference>
<sequence>MTNKDIIDIPESDAVSYAGKDARGPGKDEDGKLVRLEIIMSQSMEDDFIAAFTKADTGKMFTKIPQAMGQGFSVPKMGDAIWPQLNCIYIVFCTKTQYAEVRKIIHRLRKEYPGEGLACFRSKAKMV</sequence>
<name>F4LLX7_TREBD</name>
<dbReference type="eggNOG" id="ENOG50334VX">
    <property type="taxonomic scope" value="Bacteria"/>
</dbReference>
<dbReference type="STRING" id="906968.Trebr_0219"/>
<accession>F4LLX7</accession>
<dbReference type="RefSeq" id="WP_013757388.1">
    <property type="nucleotide sequence ID" value="NC_015500.1"/>
</dbReference>
<gene>
    <name evidence="1" type="ordered locus">Trebr_0219</name>
</gene>
<organism evidence="1 2">
    <name type="scientific">Treponema brennaborense (strain DSM 12168 / CIP 105900 / DD5/3)</name>
    <dbReference type="NCBI Taxonomy" id="906968"/>
    <lineage>
        <taxon>Bacteria</taxon>
        <taxon>Pseudomonadati</taxon>
        <taxon>Spirochaetota</taxon>
        <taxon>Spirochaetia</taxon>
        <taxon>Spirochaetales</taxon>
        <taxon>Treponemataceae</taxon>
        <taxon>Treponema</taxon>
    </lineage>
</organism>
<proteinExistence type="predicted"/>
<evidence type="ECO:0000313" key="1">
    <source>
        <dbReference type="EMBL" id="AEE15669.1"/>
    </source>
</evidence>
<dbReference type="KEGG" id="tbe:Trebr_0219"/>
<dbReference type="AlphaFoldDB" id="F4LLX7"/>
<keyword evidence="2" id="KW-1185">Reference proteome</keyword>
<dbReference type="HOGENOM" id="CLU_159798_1_0_12"/>
<protein>
    <submittedName>
        <fullName evidence="1">Uncharacterized protein</fullName>
    </submittedName>
</protein>
<dbReference type="Proteomes" id="UP000006546">
    <property type="component" value="Chromosome"/>
</dbReference>
<reference evidence="2" key="1">
    <citation type="submission" date="2011-04" db="EMBL/GenBank/DDBJ databases">
        <title>The complete genome of Treponema brennaborense DSM 12168.</title>
        <authorList>
            <person name="Lucas S."/>
            <person name="Han J."/>
            <person name="Lapidus A."/>
            <person name="Bruce D."/>
            <person name="Goodwin L."/>
            <person name="Pitluck S."/>
            <person name="Peters L."/>
            <person name="Kyrpides N."/>
            <person name="Mavromatis K."/>
            <person name="Ivanova N."/>
            <person name="Mikhailova N."/>
            <person name="Pagani I."/>
            <person name="Teshima H."/>
            <person name="Detter J.C."/>
            <person name="Tapia R."/>
            <person name="Han C."/>
            <person name="Land M."/>
            <person name="Hauser L."/>
            <person name="Markowitz V."/>
            <person name="Cheng J.-F."/>
            <person name="Hugenholtz P."/>
            <person name="Woyke T."/>
            <person name="Wu D."/>
            <person name="Gronow S."/>
            <person name="Wellnitz S."/>
            <person name="Brambilla E."/>
            <person name="Klenk H.-P."/>
            <person name="Eisen J.A."/>
        </authorList>
    </citation>
    <scope>NUCLEOTIDE SEQUENCE [LARGE SCALE GENOMIC DNA]</scope>
    <source>
        <strain evidence="2">DSM 12168 / CIP 105900 / DD5/3</strain>
    </source>
</reference>
<dbReference type="EMBL" id="CP002696">
    <property type="protein sequence ID" value="AEE15669.1"/>
    <property type="molecule type" value="Genomic_DNA"/>
</dbReference>
<dbReference type="Gene3D" id="3.30.70.120">
    <property type="match status" value="1"/>
</dbReference>
<dbReference type="InterPro" id="IPR015867">
    <property type="entry name" value="N-reg_PII/ATP_PRibTrfase_C"/>
</dbReference>